<accession>A0A645HFP4</accession>
<dbReference type="EMBL" id="VSSQ01088217">
    <property type="protein sequence ID" value="MPN34924.1"/>
    <property type="molecule type" value="Genomic_DNA"/>
</dbReference>
<evidence type="ECO:0000313" key="1">
    <source>
        <dbReference type="EMBL" id="MPN34924.1"/>
    </source>
</evidence>
<sequence>MNIQILDLAKKVAEGLGKPFEYDWYGDPDRRSYRVSFDKINKTLGYNTEFTFEMSALEIWKALEGGIISWQDPKTRTVNWYKTLLEWNKNLKKIGRHGEIL</sequence>
<proteinExistence type="predicted"/>
<reference evidence="1" key="1">
    <citation type="submission" date="2019-08" db="EMBL/GenBank/DDBJ databases">
        <authorList>
            <person name="Kucharzyk K."/>
            <person name="Murdoch R.W."/>
            <person name="Higgins S."/>
            <person name="Loffler F."/>
        </authorList>
    </citation>
    <scope>NUCLEOTIDE SEQUENCE</scope>
</reference>
<organism evidence="1">
    <name type="scientific">bioreactor metagenome</name>
    <dbReference type="NCBI Taxonomy" id="1076179"/>
    <lineage>
        <taxon>unclassified sequences</taxon>
        <taxon>metagenomes</taxon>
        <taxon>ecological metagenomes</taxon>
    </lineage>
</organism>
<comment type="caution">
    <text evidence="1">The sequence shown here is derived from an EMBL/GenBank/DDBJ whole genome shotgun (WGS) entry which is preliminary data.</text>
</comment>
<gene>
    <name evidence="1" type="ORF">SDC9_182418</name>
</gene>
<protein>
    <submittedName>
        <fullName evidence="1">Uncharacterized protein</fullName>
    </submittedName>
</protein>
<name>A0A645HFP4_9ZZZZ</name>
<dbReference type="AlphaFoldDB" id="A0A645HFP4"/>